<organism evidence="5 6">
    <name type="scientific">Roseimicrobium gellanilyticum</name>
    <dbReference type="NCBI Taxonomy" id="748857"/>
    <lineage>
        <taxon>Bacteria</taxon>
        <taxon>Pseudomonadati</taxon>
        <taxon>Verrucomicrobiota</taxon>
        <taxon>Verrucomicrobiia</taxon>
        <taxon>Verrucomicrobiales</taxon>
        <taxon>Verrucomicrobiaceae</taxon>
        <taxon>Roseimicrobium</taxon>
    </lineage>
</organism>
<keyword evidence="6" id="KW-1185">Reference proteome</keyword>
<keyword evidence="2" id="KW-0238">DNA-binding</keyword>
<evidence type="ECO:0000256" key="2">
    <source>
        <dbReference type="ARBA" id="ARBA00023125"/>
    </source>
</evidence>
<comment type="caution">
    <text evidence="5">The sequence shown here is derived from an EMBL/GenBank/DDBJ whole genome shotgun (WGS) entry which is preliminary data.</text>
</comment>
<dbReference type="Pfam" id="PF00196">
    <property type="entry name" value="GerE"/>
    <property type="match status" value="1"/>
</dbReference>
<dbReference type="PROSITE" id="PS50043">
    <property type="entry name" value="HTH_LUXR_2"/>
    <property type="match status" value="1"/>
</dbReference>
<name>A0A366H2D7_9BACT</name>
<dbReference type="PANTHER" id="PTHR44688:SF16">
    <property type="entry name" value="DNA-BINDING TRANSCRIPTIONAL ACTIVATOR DEVR_DOSR"/>
    <property type="match status" value="1"/>
</dbReference>
<evidence type="ECO:0000259" key="4">
    <source>
        <dbReference type="PROSITE" id="PS50043"/>
    </source>
</evidence>
<dbReference type="SMART" id="SM00421">
    <property type="entry name" value="HTH_LUXR"/>
    <property type="match status" value="1"/>
</dbReference>
<dbReference type="PRINTS" id="PR00038">
    <property type="entry name" value="HTHLUXR"/>
</dbReference>
<dbReference type="OrthoDB" id="192836at2"/>
<dbReference type="CDD" id="cd06170">
    <property type="entry name" value="LuxR_C_like"/>
    <property type="match status" value="1"/>
</dbReference>
<feature type="domain" description="HTH luxR-type" evidence="4">
    <location>
        <begin position="174"/>
        <end position="239"/>
    </location>
</feature>
<evidence type="ECO:0000256" key="3">
    <source>
        <dbReference type="ARBA" id="ARBA00023163"/>
    </source>
</evidence>
<reference evidence="5 6" key="1">
    <citation type="submission" date="2018-06" db="EMBL/GenBank/DDBJ databases">
        <title>Genomic Encyclopedia of Type Strains, Phase IV (KMG-IV): sequencing the most valuable type-strain genomes for metagenomic binning, comparative biology and taxonomic classification.</title>
        <authorList>
            <person name="Goeker M."/>
        </authorList>
    </citation>
    <scope>NUCLEOTIDE SEQUENCE [LARGE SCALE GENOMIC DNA]</scope>
    <source>
        <strain evidence="5 6">DSM 25532</strain>
    </source>
</reference>
<evidence type="ECO:0000256" key="1">
    <source>
        <dbReference type="ARBA" id="ARBA00023015"/>
    </source>
</evidence>
<dbReference type="AlphaFoldDB" id="A0A366H2D7"/>
<evidence type="ECO:0000313" key="6">
    <source>
        <dbReference type="Proteomes" id="UP000253426"/>
    </source>
</evidence>
<dbReference type="InterPro" id="IPR000792">
    <property type="entry name" value="Tscrpt_reg_LuxR_C"/>
</dbReference>
<dbReference type="GO" id="GO:0006355">
    <property type="term" value="P:regulation of DNA-templated transcription"/>
    <property type="evidence" value="ECO:0007669"/>
    <property type="project" value="InterPro"/>
</dbReference>
<dbReference type="RefSeq" id="WP_113962178.1">
    <property type="nucleotide sequence ID" value="NZ_QNRR01000019.1"/>
</dbReference>
<dbReference type="InterPro" id="IPR036388">
    <property type="entry name" value="WH-like_DNA-bd_sf"/>
</dbReference>
<proteinExistence type="predicted"/>
<dbReference type="Gene3D" id="1.10.10.10">
    <property type="entry name" value="Winged helix-like DNA-binding domain superfamily/Winged helix DNA-binding domain"/>
    <property type="match status" value="1"/>
</dbReference>
<dbReference type="GO" id="GO:0003677">
    <property type="term" value="F:DNA binding"/>
    <property type="evidence" value="ECO:0007669"/>
    <property type="project" value="UniProtKB-KW"/>
</dbReference>
<evidence type="ECO:0000313" key="5">
    <source>
        <dbReference type="EMBL" id="RBP35925.1"/>
    </source>
</evidence>
<dbReference type="SUPFAM" id="SSF46894">
    <property type="entry name" value="C-terminal effector domain of the bipartite response regulators"/>
    <property type="match status" value="1"/>
</dbReference>
<dbReference type="PANTHER" id="PTHR44688">
    <property type="entry name" value="DNA-BINDING TRANSCRIPTIONAL ACTIVATOR DEVR_DOSR"/>
    <property type="match status" value="1"/>
</dbReference>
<keyword evidence="1" id="KW-0805">Transcription regulation</keyword>
<gene>
    <name evidence="5" type="ORF">DES53_11991</name>
</gene>
<accession>A0A366H2D7</accession>
<dbReference type="EMBL" id="QNRR01000019">
    <property type="protein sequence ID" value="RBP35925.1"/>
    <property type="molecule type" value="Genomic_DNA"/>
</dbReference>
<dbReference type="Proteomes" id="UP000253426">
    <property type="component" value="Unassembled WGS sequence"/>
</dbReference>
<protein>
    <submittedName>
        <fullName evidence="5">Regulatory LuxR family protein</fullName>
    </submittedName>
</protein>
<sequence length="245" mass="27631">MQRVSHLDLETVKQCSHDLLEASSHEDLRDRLIFGWLPKLIDSEFVACNEFSQGRVLKITSTVNNAEINKYAEPFGALIHQHPCFKLQSELGIAAPLKISDFITRRELHDLGLYQEVYKYLGIERQMALSVHPAPGELVSMVLSSSTRDYTERDRVVLSLLQPAIQRAFAAVRQRKLLASLSSREAEVLSWVAEAKTNKEIALILGISARTVQKHLEAIFAKLGVETRTAAALWAQQLDRSSRLR</sequence>
<dbReference type="InterPro" id="IPR016032">
    <property type="entry name" value="Sig_transdc_resp-reg_C-effctor"/>
</dbReference>
<keyword evidence="3" id="KW-0804">Transcription</keyword>